<comment type="caution">
    <text evidence="3">The sequence shown here is derived from an EMBL/GenBank/DDBJ whole genome shotgun (WGS) entry which is preliminary data.</text>
</comment>
<proteinExistence type="predicted"/>
<feature type="repeat" description="TPR" evidence="1">
    <location>
        <begin position="133"/>
        <end position="166"/>
    </location>
</feature>
<organism evidence="3 4">
    <name type="scientific">Castellaniella daejeonensis</name>
    <dbReference type="NCBI Taxonomy" id="659013"/>
    <lineage>
        <taxon>Bacteria</taxon>
        <taxon>Pseudomonadati</taxon>
        <taxon>Pseudomonadota</taxon>
        <taxon>Betaproteobacteria</taxon>
        <taxon>Burkholderiales</taxon>
        <taxon>Alcaligenaceae</taxon>
        <taxon>Castellaniella</taxon>
    </lineage>
</organism>
<keyword evidence="1" id="KW-0802">TPR repeat</keyword>
<evidence type="ECO:0000256" key="1">
    <source>
        <dbReference type="PROSITE-ProRule" id="PRU00339"/>
    </source>
</evidence>
<dbReference type="Gene3D" id="1.25.40.10">
    <property type="entry name" value="Tetratricopeptide repeat domain"/>
    <property type="match status" value="1"/>
</dbReference>
<name>A0ABP3DRN8_9BURK</name>
<feature type="signal peptide" evidence="2">
    <location>
        <begin position="1"/>
        <end position="32"/>
    </location>
</feature>
<dbReference type="InterPro" id="IPR019734">
    <property type="entry name" value="TPR_rpt"/>
</dbReference>
<evidence type="ECO:0000256" key="2">
    <source>
        <dbReference type="SAM" id="SignalP"/>
    </source>
</evidence>
<dbReference type="PROSITE" id="PS50005">
    <property type="entry name" value="TPR"/>
    <property type="match status" value="1"/>
</dbReference>
<sequence length="295" mass="30887">MTLQATSSYRGMWRASLLVGAALMLSACSAFQPNTAMELIQHQQEQESLRRMAEARATAKNTPSQSDMMLNVVREARADRRYYAVLAYARQYIAQHGHTPELDALYAEALMETGQLAESRSLYQSLLRTDLAAQAHHGLGLLAARSGQDAQAVQELSGAVALQPANPIFLGDLGYAQLRAGDLRGAGLSLGQAAELAPGDQRILGNMAILLLLRHRPADADALMNKAGLGSAARGRVLAMAAELQGRQASGTPATGAVSAAVAGPAVTAASIDGSMPVGGAALPVASSEHPRLVR</sequence>
<dbReference type="SUPFAM" id="SSF48452">
    <property type="entry name" value="TPR-like"/>
    <property type="match status" value="1"/>
</dbReference>
<protein>
    <submittedName>
        <fullName evidence="3">Tetratricopeptide repeat protein</fullName>
    </submittedName>
</protein>
<reference evidence="4" key="1">
    <citation type="journal article" date="2019" name="Int. J. Syst. Evol. Microbiol.">
        <title>The Global Catalogue of Microorganisms (GCM) 10K type strain sequencing project: providing services to taxonomists for standard genome sequencing and annotation.</title>
        <authorList>
            <consortium name="The Broad Institute Genomics Platform"/>
            <consortium name="The Broad Institute Genome Sequencing Center for Infectious Disease"/>
            <person name="Wu L."/>
            <person name="Ma J."/>
        </authorList>
    </citation>
    <scope>NUCLEOTIDE SEQUENCE [LARGE SCALE GENOMIC DNA]</scope>
    <source>
        <strain evidence="4">JCM 16240</strain>
    </source>
</reference>
<evidence type="ECO:0000313" key="4">
    <source>
        <dbReference type="Proteomes" id="UP001501176"/>
    </source>
</evidence>
<feature type="chain" id="PRO_5045085090" evidence="2">
    <location>
        <begin position="33"/>
        <end position="295"/>
    </location>
</feature>
<dbReference type="InterPro" id="IPR011990">
    <property type="entry name" value="TPR-like_helical_dom_sf"/>
</dbReference>
<dbReference type="RefSeq" id="WP_343822078.1">
    <property type="nucleotide sequence ID" value="NZ_BAAAFN010000019.1"/>
</dbReference>
<keyword evidence="4" id="KW-1185">Reference proteome</keyword>
<dbReference type="EMBL" id="BAAAFN010000019">
    <property type="protein sequence ID" value="GAA0237389.1"/>
    <property type="molecule type" value="Genomic_DNA"/>
</dbReference>
<gene>
    <name evidence="3" type="ORF">GCM10009125_27880</name>
</gene>
<evidence type="ECO:0000313" key="3">
    <source>
        <dbReference type="EMBL" id="GAA0237389.1"/>
    </source>
</evidence>
<keyword evidence="2" id="KW-0732">Signal</keyword>
<dbReference type="Proteomes" id="UP001501176">
    <property type="component" value="Unassembled WGS sequence"/>
</dbReference>
<accession>A0ABP3DRN8</accession>